<dbReference type="PRINTS" id="PR00081">
    <property type="entry name" value="GDHRDH"/>
</dbReference>
<proteinExistence type="inferred from homology"/>
<dbReference type="Proteomes" id="UP000027586">
    <property type="component" value="Unassembled WGS sequence"/>
</dbReference>
<dbReference type="PANTHER" id="PTHR42760:SF115">
    <property type="entry name" value="3-OXOACYL-[ACYL-CARRIER-PROTEIN] REDUCTASE FABG"/>
    <property type="match status" value="1"/>
</dbReference>
<evidence type="ECO:0000256" key="4">
    <source>
        <dbReference type="ARBA" id="ARBA00066831"/>
    </source>
</evidence>
<keyword evidence="2" id="KW-0560">Oxidoreductase</keyword>
<evidence type="ECO:0000256" key="2">
    <source>
        <dbReference type="ARBA" id="ARBA00023002"/>
    </source>
</evidence>
<dbReference type="AlphaFoldDB" id="A0A068SC77"/>
<accession>A0A068SC77</accession>
<dbReference type="GO" id="GO:0005975">
    <property type="term" value="P:carbohydrate metabolic process"/>
    <property type="evidence" value="ECO:0007669"/>
    <property type="project" value="UniProtKB-ARBA"/>
</dbReference>
<dbReference type="FunFam" id="3.40.50.720:FF:000240">
    <property type="entry name" value="SDR family oxidoreductase"/>
    <property type="match status" value="1"/>
</dbReference>
<dbReference type="InterPro" id="IPR036291">
    <property type="entry name" value="NAD(P)-bd_dom_sf"/>
</dbReference>
<evidence type="ECO:0000313" key="6">
    <source>
        <dbReference type="EMBL" id="CDH58866.1"/>
    </source>
</evidence>
<keyword evidence="7" id="KW-1185">Reference proteome</keyword>
<reference evidence="6" key="1">
    <citation type="submission" date="2013-08" db="EMBL/GenBank/DDBJ databases">
        <title>Gene expansion shapes genome architecture in the human pathogen Lichtheimia corymbifera: an evolutionary genomics analysis in the ancient terrestrial Mucorales (Mucoromycotina).</title>
        <authorList>
            <person name="Schwartze V.U."/>
            <person name="Winter S."/>
            <person name="Shelest E."/>
            <person name="Marcet-Houben M."/>
            <person name="Horn F."/>
            <person name="Wehner S."/>
            <person name="Hoffmann K."/>
            <person name="Riege K."/>
            <person name="Sammeth M."/>
            <person name="Nowrousian M."/>
            <person name="Valiante V."/>
            <person name="Linde J."/>
            <person name="Jacobsen I.D."/>
            <person name="Marz M."/>
            <person name="Brakhage A.A."/>
            <person name="Gabaldon T."/>
            <person name="Bocker S."/>
            <person name="Voigt K."/>
        </authorList>
    </citation>
    <scope>NUCLEOTIDE SEQUENCE [LARGE SCALE GENOMIC DNA]</scope>
    <source>
        <strain evidence="6">FSU 9682</strain>
    </source>
</reference>
<comment type="pathway">
    <text evidence="3">Carbohydrate metabolism; D-arabinitol metabolism.</text>
</comment>
<dbReference type="GO" id="GO:0047038">
    <property type="term" value="F:D-arabinitol 2-dehydrogenase activity"/>
    <property type="evidence" value="ECO:0007669"/>
    <property type="project" value="UniProtKB-EC"/>
</dbReference>
<dbReference type="Pfam" id="PF13561">
    <property type="entry name" value="adh_short_C2"/>
    <property type="match status" value="1"/>
</dbReference>
<dbReference type="PANTHER" id="PTHR42760">
    <property type="entry name" value="SHORT-CHAIN DEHYDROGENASES/REDUCTASES FAMILY MEMBER"/>
    <property type="match status" value="1"/>
</dbReference>
<comment type="caution">
    <text evidence="6">The sequence shown here is derived from an EMBL/GenBank/DDBJ whole genome shotgun (WGS) entry which is preliminary data.</text>
</comment>
<protein>
    <recommendedName>
        <fullName evidence="5">D-arabinitol 2-dehydrogenase [ribulose-forming]</fullName>
        <ecNumber evidence="4">1.1.1.250</ecNumber>
    </recommendedName>
</protein>
<dbReference type="InterPro" id="IPR002347">
    <property type="entry name" value="SDR_fam"/>
</dbReference>
<evidence type="ECO:0000313" key="7">
    <source>
        <dbReference type="Proteomes" id="UP000027586"/>
    </source>
</evidence>
<gene>
    <name evidence="6" type="ORF">LCOR_09713.1</name>
</gene>
<evidence type="ECO:0000256" key="5">
    <source>
        <dbReference type="ARBA" id="ARBA00070881"/>
    </source>
</evidence>
<name>A0A068SC77_9FUNG</name>
<dbReference type="STRING" id="1263082.A0A068SC77"/>
<dbReference type="EMBL" id="CBTN010000062">
    <property type="protein sequence ID" value="CDH58866.1"/>
    <property type="molecule type" value="Genomic_DNA"/>
</dbReference>
<evidence type="ECO:0000256" key="3">
    <source>
        <dbReference type="ARBA" id="ARBA00060719"/>
    </source>
</evidence>
<dbReference type="PRINTS" id="PR00080">
    <property type="entry name" value="SDRFAMILY"/>
</dbReference>
<sequence>MTASAHVFSQLSLQGKVAVVTGGAQGLGYEMMLALAEAGSDIACIDLQAENGAKAVSKIETECKIKGSSWGCDVTNEEEVARVFDQIEEHHGRIDILVTAAGINHVCPSLDYPAQGVRKILDVNVAGTFNCMQQAAKHMIHKRIQGSIIAIASICAHVATRPQTHIPYNASKAAVHQLTKSLACEWAPHGIRVTSISPGYFDTAMNAQNIRQMGEQGTKTKQTWEAETPLGRMGKPHELKGAVVFLASDAAAYMTGTDIVVDGGYTSW</sequence>
<dbReference type="Gene3D" id="3.40.50.720">
    <property type="entry name" value="NAD(P)-binding Rossmann-like Domain"/>
    <property type="match status" value="1"/>
</dbReference>
<dbReference type="OrthoDB" id="417891at2759"/>
<dbReference type="EC" id="1.1.1.250" evidence="4"/>
<dbReference type="VEuPathDB" id="FungiDB:LCOR_09713.1"/>
<evidence type="ECO:0000256" key="1">
    <source>
        <dbReference type="ARBA" id="ARBA00006484"/>
    </source>
</evidence>
<dbReference type="SUPFAM" id="SSF51735">
    <property type="entry name" value="NAD(P)-binding Rossmann-fold domains"/>
    <property type="match status" value="1"/>
</dbReference>
<comment type="similarity">
    <text evidence="1">Belongs to the short-chain dehydrogenases/reductases (SDR) family.</text>
</comment>
<organism evidence="6 7">
    <name type="scientific">Lichtheimia corymbifera JMRC:FSU:9682</name>
    <dbReference type="NCBI Taxonomy" id="1263082"/>
    <lineage>
        <taxon>Eukaryota</taxon>
        <taxon>Fungi</taxon>
        <taxon>Fungi incertae sedis</taxon>
        <taxon>Mucoromycota</taxon>
        <taxon>Mucoromycotina</taxon>
        <taxon>Mucoromycetes</taxon>
        <taxon>Mucorales</taxon>
        <taxon>Lichtheimiaceae</taxon>
        <taxon>Lichtheimia</taxon>
    </lineage>
</organism>
<dbReference type="NCBIfam" id="NF005559">
    <property type="entry name" value="PRK07231.1"/>
    <property type="match status" value="1"/>
</dbReference>